<dbReference type="AlphaFoldDB" id="A0A5N5QSF4"/>
<accession>A0A5N5QSF4</accession>
<dbReference type="PANTHER" id="PTHR28142">
    <property type="entry name" value="MITOCHONDRIAL INNER MEMBRANE I-AAA PROTEASE SUPERCOMPLEX SUBUNIT MGR3-RELATED"/>
    <property type="match status" value="1"/>
</dbReference>
<dbReference type="OrthoDB" id="10050400at2759"/>
<sequence length="324" mass="35257">MSEPSLTPERRALDKAKALTPEQLGGQYHLKVSGIAIALAAVLEKQNNIAGAYEIYARAFADILRAPPPPAPVPVLSGPERMRAVGLAMKLGEIASRLGQREEEERYLVFGVEEILRMMKETSGVMPSADISKPNEHNGPQQELILPSWIAHTDAGSVLERLAEFYSRTERPDYAVPLYLQALSIILPPSKSQLQPPTIADRCRGALLMNNLAEIFATGSASRKADIEQATAWAKKGLAVAQKARGEITPNSRKTPAGAPTENALATCESVLAVLMYNLGMLSEKKDDVAGAKMFFKKALDQFMTADFKEGKVEAERALSRTDK</sequence>
<dbReference type="InterPro" id="IPR011990">
    <property type="entry name" value="TPR-like_helical_dom_sf"/>
</dbReference>
<organism evidence="1 2">
    <name type="scientific">Ceratobasidium theobromae</name>
    <dbReference type="NCBI Taxonomy" id="1582974"/>
    <lineage>
        <taxon>Eukaryota</taxon>
        <taxon>Fungi</taxon>
        <taxon>Dikarya</taxon>
        <taxon>Basidiomycota</taxon>
        <taxon>Agaricomycotina</taxon>
        <taxon>Agaricomycetes</taxon>
        <taxon>Cantharellales</taxon>
        <taxon>Ceratobasidiaceae</taxon>
        <taxon>Ceratobasidium</taxon>
    </lineage>
</organism>
<dbReference type="Proteomes" id="UP000383932">
    <property type="component" value="Unassembled WGS sequence"/>
</dbReference>
<reference evidence="1 2" key="1">
    <citation type="journal article" date="2019" name="Fungal Biol. Biotechnol.">
        <title>Draft genome sequence of fastidious pathogen Ceratobasidium theobromae, which causes vascular-streak dieback in Theobroma cacao.</title>
        <authorList>
            <person name="Ali S.S."/>
            <person name="Asman A."/>
            <person name="Shao J."/>
            <person name="Firmansyah A.P."/>
            <person name="Susilo A.W."/>
            <person name="Rosmana A."/>
            <person name="McMahon P."/>
            <person name="Junaid M."/>
            <person name="Guest D."/>
            <person name="Kheng T.Y."/>
            <person name="Meinhardt L.W."/>
            <person name="Bailey B.A."/>
        </authorList>
    </citation>
    <scope>NUCLEOTIDE SEQUENCE [LARGE SCALE GENOMIC DNA]</scope>
    <source>
        <strain evidence="1 2">CT2</strain>
    </source>
</reference>
<evidence type="ECO:0000313" key="2">
    <source>
        <dbReference type="Proteomes" id="UP000383932"/>
    </source>
</evidence>
<dbReference type="SUPFAM" id="SSF48452">
    <property type="entry name" value="TPR-like"/>
    <property type="match status" value="1"/>
</dbReference>
<keyword evidence="2" id="KW-1185">Reference proteome</keyword>
<comment type="caution">
    <text evidence="1">The sequence shown here is derived from an EMBL/GenBank/DDBJ whole genome shotgun (WGS) entry which is preliminary data.</text>
</comment>
<name>A0A5N5QSF4_9AGAM</name>
<dbReference type="PANTHER" id="PTHR28142:SF1">
    <property type="entry name" value="MITOCHONDRIAL INNER MEMBRANE I-AAA PROTEASE SUPERCOMPLEX SUBUNIT MGR3-RELATED"/>
    <property type="match status" value="1"/>
</dbReference>
<gene>
    <name evidence="1" type="ORF">CTheo_1822</name>
</gene>
<dbReference type="Gene3D" id="1.25.40.10">
    <property type="entry name" value="Tetratricopeptide repeat domain"/>
    <property type="match status" value="1"/>
</dbReference>
<dbReference type="EMBL" id="SSOP01000017">
    <property type="protein sequence ID" value="KAB5594675.1"/>
    <property type="molecule type" value="Genomic_DNA"/>
</dbReference>
<protein>
    <submittedName>
        <fullName evidence="1">Uncharacterized protein</fullName>
    </submittedName>
</protein>
<evidence type="ECO:0000313" key="1">
    <source>
        <dbReference type="EMBL" id="KAB5594675.1"/>
    </source>
</evidence>
<dbReference type="InterPro" id="IPR040201">
    <property type="entry name" value="Mrg3-like"/>
</dbReference>
<proteinExistence type="predicted"/>